<dbReference type="Proteomes" id="UP000663720">
    <property type="component" value="Chromosome"/>
</dbReference>
<keyword evidence="3" id="KW-1185">Reference proteome</keyword>
<organism evidence="2 3">
    <name type="scientific">Desulfonema limicola</name>
    <dbReference type="NCBI Taxonomy" id="45656"/>
    <lineage>
        <taxon>Bacteria</taxon>
        <taxon>Pseudomonadati</taxon>
        <taxon>Thermodesulfobacteriota</taxon>
        <taxon>Desulfobacteria</taxon>
        <taxon>Desulfobacterales</taxon>
        <taxon>Desulfococcaceae</taxon>
        <taxon>Desulfonema</taxon>
    </lineage>
</organism>
<evidence type="ECO:0000313" key="2">
    <source>
        <dbReference type="EMBL" id="QTA78938.1"/>
    </source>
</evidence>
<feature type="region of interest" description="Disordered" evidence="1">
    <location>
        <begin position="67"/>
        <end position="89"/>
    </location>
</feature>
<evidence type="ECO:0000313" key="3">
    <source>
        <dbReference type="Proteomes" id="UP000663720"/>
    </source>
</evidence>
<proteinExistence type="predicted"/>
<sequence length="89" mass="10691">MERQKPLTNLQLEVLKLYALDLTEDELTDVKNVLARHFADRLSKRVNHIWQQKGLTPEDMEKWLNDENQSEQVSPYHKMRIKSQKFQNI</sequence>
<dbReference type="EMBL" id="CP061799">
    <property type="protein sequence ID" value="QTA78938.1"/>
    <property type="molecule type" value="Genomic_DNA"/>
</dbReference>
<protein>
    <submittedName>
        <fullName evidence="2">Uncharacterized protein</fullName>
    </submittedName>
</protein>
<accession>A0A975B523</accession>
<reference evidence="2" key="1">
    <citation type="journal article" date="2021" name="Microb. Physiol.">
        <title>Proteogenomic Insights into the Physiology of Marine, Sulfate-Reducing, Filamentous Desulfonema limicola and Desulfonema magnum.</title>
        <authorList>
            <person name="Schnaars V."/>
            <person name="Wohlbrand L."/>
            <person name="Scheve S."/>
            <person name="Hinrichs C."/>
            <person name="Reinhardt R."/>
            <person name="Rabus R."/>
        </authorList>
    </citation>
    <scope>NUCLEOTIDE SEQUENCE</scope>
    <source>
        <strain evidence="2">5ac10</strain>
    </source>
</reference>
<name>A0A975B523_9BACT</name>
<dbReference type="KEGG" id="dli:dnl_11860"/>
<dbReference type="AlphaFoldDB" id="A0A975B523"/>
<gene>
    <name evidence="2" type="ORF">dnl_11860</name>
</gene>
<evidence type="ECO:0000256" key="1">
    <source>
        <dbReference type="SAM" id="MobiDB-lite"/>
    </source>
</evidence>
<dbReference type="RefSeq" id="WP_207690746.1">
    <property type="nucleotide sequence ID" value="NZ_CP061799.1"/>
</dbReference>